<dbReference type="SUPFAM" id="SSF51445">
    <property type="entry name" value="(Trans)glycosidases"/>
    <property type="match status" value="1"/>
</dbReference>
<dbReference type="RefSeq" id="WP_331271522.1">
    <property type="nucleotide sequence ID" value="NZ_JADOTZ010000001.1"/>
</dbReference>
<dbReference type="Pfam" id="PF00933">
    <property type="entry name" value="Glyco_hydro_3"/>
    <property type="match status" value="1"/>
</dbReference>
<evidence type="ECO:0000256" key="4">
    <source>
        <dbReference type="ARBA" id="ARBA00022801"/>
    </source>
</evidence>
<keyword evidence="4 9" id="KW-0378">Hydrolase</keyword>
<dbReference type="Gene3D" id="3.20.20.300">
    <property type="entry name" value="Glycoside hydrolase, family 3, N-terminal domain"/>
    <property type="match status" value="1"/>
</dbReference>
<evidence type="ECO:0000259" key="8">
    <source>
        <dbReference type="Pfam" id="PF00933"/>
    </source>
</evidence>
<dbReference type="GO" id="GO:0005975">
    <property type="term" value="P:carbohydrate metabolic process"/>
    <property type="evidence" value="ECO:0007669"/>
    <property type="project" value="InterPro"/>
</dbReference>
<feature type="region of interest" description="Disordered" evidence="6">
    <location>
        <begin position="37"/>
        <end position="67"/>
    </location>
</feature>
<keyword evidence="10" id="KW-1185">Reference proteome</keyword>
<dbReference type="InterPro" id="IPR050226">
    <property type="entry name" value="NagZ_Beta-hexosaminidase"/>
</dbReference>
<evidence type="ECO:0000313" key="10">
    <source>
        <dbReference type="Proteomes" id="UP000625033"/>
    </source>
</evidence>
<dbReference type="PANTHER" id="PTHR30480">
    <property type="entry name" value="BETA-HEXOSAMINIDASE-RELATED"/>
    <property type="match status" value="1"/>
</dbReference>
<feature type="compositionally biased region" description="Low complexity" evidence="6">
    <location>
        <begin position="40"/>
        <end position="66"/>
    </location>
</feature>
<comment type="similarity">
    <text evidence="2">Belongs to the glycosyl hydrolase 3 family.</text>
</comment>
<evidence type="ECO:0000256" key="5">
    <source>
        <dbReference type="ARBA" id="ARBA00023295"/>
    </source>
</evidence>
<organism evidence="9 10">
    <name type="scientific">Zhihengliuella flava</name>
    <dbReference type="NCBI Taxonomy" id="1285193"/>
    <lineage>
        <taxon>Bacteria</taxon>
        <taxon>Bacillati</taxon>
        <taxon>Actinomycetota</taxon>
        <taxon>Actinomycetes</taxon>
        <taxon>Micrococcales</taxon>
        <taxon>Micrococcaceae</taxon>
        <taxon>Zhihengliuella</taxon>
    </lineage>
</organism>
<dbReference type="GO" id="GO:0004563">
    <property type="term" value="F:beta-N-acetylhexosaminidase activity"/>
    <property type="evidence" value="ECO:0007669"/>
    <property type="project" value="UniProtKB-EC"/>
</dbReference>
<evidence type="ECO:0000313" key="9">
    <source>
        <dbReference type="EMBL" id="MBG6085456.1"/>
    </source>
</evidence>
<comment type="caution">
    <text evidence="9">The sequence shown here is derived from an EMBL/GenBank/DDBJ whole genome shotgun (WGS) entry which is preliminary data.</text>
</comment>
<comment type="catalytic activity">
    <reaction evidence="1">
        <text>Hydrolysis of terminal non-reducing N-acetyl-D-hexosamine residues in N-acetyl-beta-D-hexosaminides.</text>
        <dbReference type="EC" id="3.2.1.52"/>
    </reaction>
</comment>
<dbReference type="AlphaFoldDB" id="A0A931DDA1"/>
<evidence type="ECO:0000256" key="7">
    <source>
        <dbReference type="SAM" id="SignalP"/>
    </source>
</evidence>
<dbReference type="Proteomes" id="UP000625033">
    <property type="component" value="Unassembled WGS sequence"/>
</dbReference>
<evidence type="ECO:0000256" key="2">
    <source>
        <dbReference type="ARBA" id="ARBA00005336"/>
    </source>
</evidence>
<dbReference type="InterPro" id="IPR036962">
    <property type="entry name" value="Glyco_hydro_3_N_sf"/>
</dbReference>
<keyword evidence="5 9" id="KW-0326">Glycosidase</keyword>
<feature type="signal peptide" evidence="7">
    <location>
        <begin position="1"/>
        <end position="38"/>
    </location>
</feature>
<feature type="chain" id="PRO_5036955509" description="beta-N-acetylhexosaminidase" evidence="7">
    <location>
        <begin position="39"/>
        <end position="570"/>
    </location>
</feature>
<dbReference type="PROSITE" id="PS51257">
    <property type="entry name" value="PROKAR_LIPOPROTEIN"/>
    <property type="match status" value="1"/>
</dbReference>
<dbReference type="EC" id="3.2.1.52" evidence="3"/>
<proteinExistence type="inferred from homology"/>
<name>A0A931DDA1_9MICC</name>
<dbReference type="InterPro" id="IPR001764">
    <property type="entry name" value="Glyco_hydro_3_N"/>
</dbReference>
<dbReference type="PANTHER" id="PTHR30480:SF13">
    <property type="entry name" value="BETA-HEXOSAMINIDASE"/>
    <property type="match status" value="1"/>
</dbReference>
<evidence type="ECO:0000256" key="3">
    <source>
        <dbReference type="ARBA" id="ARBA00012663"/>
    </source>
</evidence>
<dbReference type="EMBL" id="JADOTZ010000001">
    <property type="protein sequence ID" value="MBG6085456.1"/>
    <property type="molecule type" value="Genomic_DNA"/>
</dbReference>
<evidence type="ECO:0000256" key="6">
    <source>
        <dbReference type="SAM" id="MobiDB-lite"/>
    </source>
</evidence>
<accession>A0A931DDA1</accession>
<sequence length="570" mass="57471">MKKHPAAFRVTPRHLRRVRLRAALAAGTALMLAGCAVGAPSSSTSSSGSPTPQESATATPEPAATSWGPLEEERTAAAEAVAQMTAEEKAGQVLVQYYTGQDPAAALAAAEELHLGGVIIMGDNVPTTTLDDGGAGADVGQLEETISAFRDTMEAGRDWPAIVGIDQEGGRVARLEAPLTEWPTPMAFGAADDTELTAKAQRALASDLAGLGFTMNFSPDADVTIGAADPVIGARSYSSDAARVAEHAHAAVGGSLAAGVLPSLKHFPGHGSVTTDSHVGLPVQSATREGLMERDWAPFLQPEGQEAGPGAAAPMVMVGHIAVDALEPGVPSSLSAAAYGALREDVGFEGVAVTDALNMGALADTASNPAATALAAGADLLLMPVDVRSAHAAILAGLEDGTIPAERLDEAATRVVAMMMYQERLAGESGGDRETGSSDDVALEAARAAVTQVTGACGAPLVGEAIQIIGGNERDRARLAAAAQEAGLSVGSGDVVVLLGNTLQPASGDVVVTLDAPWALEGSAASSGLVALFGRNPASFTALVDVLRGEAEARGHLPVDVGQYPAGSGC</sequence>
<evidence type="ECO:0000256" key="1">
    <source>
        <dbReference type="ARBA" id="ARBA00001231"/>
    </source>
</evidence>
<gene>
    <name evidence="9" type="ORF">IW252_002223</name>
</gene>
<dbReference type="InterPro" id="IPR017853">
    <property type="entry name" value="GH"/>
</dbReference>
<dbReference type="GO" id="GO:0009254">
    <property type="term" value="P:peptidoglycan turnover"/>
    <property type="evidence" value="ECO:0007669"/>
    <property type="project" value="TreeGrafter"/>
</dbReference>
<reference evidence="9" key="1">
    <citation type="submission" date="2020-11" db="EMBL/GenBank/DDBJ databases">
        <title>Sequencing the genomes of 1000 actinobacteria strains.</title>
        <authorList>
            <person name="Klenk H.-P."/>
        </authorList>
    </citation>
    <scope>NUCLEOTIDE SEQUENCE</scope>
    <source>
        <strain evidence="9">DSM 26152</strain>
    </source>
</reference>
<protein>
    <recommendedName>
        <fullName evidence="3">beta-N-acetylhexosaminidase</fullName>
        <ecNumber evidence="3">3.2.1.52</ecNumber>
    </recommendedName>
</protein>
<feature type="domain" description="Glycoside hydrolase family 3 N-terminal" evidence="8">
    <location>
        <begin position="87"/>
        <end position="416"/>
    </location>
</feature>
<keyword evidence="7" id="KW-0732">Signal</keyword>